<dbReference type="SUPFAM" id="SSF52540">
    <property type="entry name" value="P-loop containing nucleoside triphosphate hydrolases"/>
    <property type="match status" value="1"/>
</dbReference>
<evidence type="ECO:0000256" key="7">
    <source>
        <dbReference type="ARBA" id="ARBA00022759"/>
    </source>
</evidence>
<dbReference type="Pfam" id="PF01057">
    <property type="entry name" value="Parvo_NS1"/>
    <property type="match status" value="1"/>
</dbReference>
<feature type="active site" description="For nuclease activity" evidence="12">
    <location>
        <position position="148"/>
    </location>
</feature>
<evidence type="ECO:0000256" key="13">
    <source>
        <dbReference type="SAM" id="MobiDB-lite"/>
    </source>
</evidence>
<evidence type="ECO:0000256" key="10">
    <source>
        <dbReference type="ARBA" id="ARBA00023124"/>
    </source>
</evidence>
<feature type="domain" description="SF3 helicase" evidence="14">
    <location>
        <begin position="297"/>
        <end position="453"/>
    </location>
</feature>
<dbReference type="SUPFAM" id="SSF55464">
    <property type="entry name" value="Origin of replication-binding domain, RBD-like"/>
    <property type="match status" value="1"/>
</dbReference>
<proteinExistence type="predicted"/>
<keyword evidence="2 12" id="KW-1048">Host nucleus</keyword>
<keyword evidence="4 12" id="KW-0540">Nuclease</keyword>
<protein>
    <submittedName>
        <fullName evidence="16">Nonstructural protein</fullName>
    </submittedName>
</protein>
<evidence type="ECO:0000259" key="15">
    <source>
        <dbReference type="PROSITE" id="PS52022"/>
    </source>
</evidence>
<name>A0A0B5CMN6_9VIRU</name>
<comment type="subcellular location">
    <subcellularLocation>
        <location evidence="1 12">Host nucleus</location>
    </subcellularLocation>
</comment>
<feature type="region of interest" description="Disordered" evidence="13">
    <location>
        <begin position="515"/>
        <end position="537"/>
    </location>
</feature>
<dbReference type="InterPro" id="IPR014015">
    <property type="entry name" value="Helicase_SF3_DNA-vir"/>
</dbReference>
<evidence type="ECO:0000256" key="1">
    <source>
        <dbReference type="ARBA" id="ARBA00004147"/>
    </source>
</evidence>
<dbReference type="InterPro" id="IPR001257">
    <property type="entry name" value="Parvovirus_NS1_helicase"/>
</dbReference>
<evidence type="ECO:0000256" key="4">
    <source>
        <dbReference type="ARBA" id="ARBA00022722"/>
    </source>
</evidence>
<accession>A0A0B5CMN6</accession>
<keyword evidence="5" id="KW-0479">Metal-binding</keyword>
<keyword evidence="11 12" id="KW-0238">DNA-binding</keyword>
<dbReference type="PROSITE" id="PS52022">
    <property type="entry name" value="PV_NS1_NUC"/>
    <property type="match status" value="1"/>
</dbReference>
<evidence type="ECO:0000256" key="8">
    <source>
        <dbReference type="ARBA" id="ARBA00022801"/>
    </source>
</evidence>
<dbReference type="InterPro" id="IPR014835">
    <property type="entry name" value="NS1-Nuc"/>
</dbReference>
<dbReference type="GO" id="GO:0004519">
    <property type="term" value="F:endonuclease activity"/>
    <property type="evidence" value="ECO:0007669"/>
    <property type="project" value="UniProtKB-UniRule"/>
</dbReference>
<feature type="domain" description="PV NS1-Nuc" evidence="15">
    <location>
        <begin position="1"/>
        <end position="192"/>
    </location>
</feature>
<feature type="short sequence motif" description="RCR-2" evidence="12">
    <location>
        <begin position="89"/>
        <end position="91"/>
    </location>
</feature>
<keyword evidence="8 12" id="KW-0378">Hydrolase</keyword>
<dbReference type="PROSITE" id="PS51206">
    <property type="entry name" value="SF3_HELICASE_1"/>
    <property type="match status" value="1"/>
</dbReference>
<evidence type="ECO:0000256" key="3">
    <source>
        <dbReference type="ARBA" id="ARBA00022705"/>
    </source>
</evidence>
<evidence type="ECO:0000256" key="11">
    <source>
        <dbReference type="ARBA" id="ARBA00023125"/>
    </source>
</evidence>
<evidence type="ECO:0000256" key="9">
    <source>
        <dbReference type="ARBA" id="ARBA00022840"/>
    </source>
</evidence>
<dbReference type="Gene3D" id="3.40.50.300">
    <property type="entry name" value="P-loop containing nucleotide triphosphate hydrolases"/>
    <property type="match status" value="1"/>
</dbReference>
<dbReference type="Gene3D" id="3.40.1310.20">
    <property type="match status" value="1"/>
</dbReference>
<dbReference type="GO" id="GO:0005524">
    <property type="term" value="F:ATP binding"/>
    <property type="evidence" value="ECO:0007669"/>
    <property type="project" value="UniProtKB-KW"/>
</dbReference>
<reference evidence="16" key="1">
    <citation type="journal article" date="2015" name="J. Virol.">
        <title>A metagenomics and case-control study to identify viruses associated with bovine respiratory disease.</title>
        <authorList>
            <person name="Ng T.F."/>
            <person name="Kondov N.O."/>
            <person name="Deng X."/>
            <person name="Van Eenennaam A."/>
            <person name="Neibergs H.L."/>
            <person name="Delwart E."/>
        </authorList>
    </citation>
    <scope>NUCLEOTIDE SEQUENCE</scope>
    <source>
        <strain evidence="16">BSRI</strain>
    </source>
</reference>
<keyword evidence="10 12" id="KW-0190">Covalent protein-DNA linkage</keyword>
<evidence type="ECO:0000256" key="12">
    <source>
        <dbReference type="PROSITE-ProRule" id="PRU01366"/>
    </source>
</evidence>
<evidence type="ECO:0000256" key="2">
    <source>
        <dbReference type="ARBA" id="ARBA00022562"/>
    </source>
</evidence>
<dbReference type="GO" id="GO:0042025">
    <property type="term" value="C:host cell nucleus"/>
    <property type="evidence" value="ECO:0007669"/>
    <property type="project" value="UniProtKB-SubCell"/>
</dbReference>
<dbReference type="GO" id="GO:0003677">
    <property type="term" value="F:DNA binding"/>
    <property type="evidence" value="ECO:0007669"/>
    <property type="project" value="UniProtKB-UniRule"/>
</dbReference>
<dbReference type="GO" id="GO:0016787">
    <property type="term" value="F:hydrolase activity"/>
    <property type="evidence" value="ECO:0007669"/>
    <property type="project" value="UniProtKB-KW"/>
</dbReference>
<organism evidence="16">
    <name type="scientific">bovine parvovirus 2</name>
    <dbReference type="NCBI Taxonomy" id="172296"/>
    <lineage>
        <taxon>Viruses</taxon>
        <taxon>Monodnaviria</taxon>
        <taxon>Shotokuvirae</taxon>
        <taxon>Cossaviricota</taxon>
        <taxon>Quintoviricetes</taxon>
        <taxon>Piccovirales</taxon>
        <taxon>Parvoviridae</taxon>
        <taxon>Parvovirinae</taxon>
        <taxon>Copiparvovirus</taxon>
        <taxon>Copiparvovirus ungulate1</taxon>
    </lineage>
</organism>
<dbReference type="GO" id="GO:0046872">
    <property type="term" value="F:metal ion binding"/>
    <property type="evidence" value="ECO:0007669"/>
    <property type="project" value="UniProtKB-KW"/>
</dbReference>
<sequence>MSYYTFVVTIPDKIEDYGQAYFDVVNRVQLTHRDNEKWIYDPEDKEIIFKQAQVYVDCLERRLKQMLVSGSMYNYFIQLEQGEKNKRWHVHVVLDISVGNPRNCREVIEKVEYEYNSICYGRPVRQTQINRTSNGSWKIETEDFIINYLLCKIPPKEAKYAWTNIKNKIGDACLNVDLRKEISIRPDIDVPMWRQASGDRMRDLVEWCIKNHVFTEDQYMAKFEESYYSFACTNQGRHMLQTSLELAAKRTTSMIPLGVYLAGFANIKEAIEEANKTEKADIYNNKVFDLLQYQGYDPVVAGYIIYAWSVRATGRRGALWFYGPGQTGKSIMARAMATCSVRYGCVNWTNSNFPFQDLATNCQIGWWEEGVITEDIVESAKALLSGGKIRVDRKCRDSVEITPPPFVITSNNDMTLVQGGNQVSFVHKKPLEDRMIKFNFNKRLPPNFGIVEREDMKQFFKWSSFIFYNKLLPKEFSYLSDPNLIGHVVPYTAYLRQTALVEKIVRPFEEQEQEDLRELDSWFADPPYTGKPPKKSE</sequence>
<feature type="short sequence motif" description="RCR-3" evidence="12">
    <location>
        <begin position="148"/>
        <end position="152"/>
    </location>
</feature>
<evidence type="ECO:0000259" key="14">
    <source>
        <dbReference type="PROSITE" id="PS51206"/>
    </source>
</evidence>
<dbReference type="GO" id="GO:0006260">
    <property type="term" value="P:DNA replication"/>
    <property type="evidence" value="ECO:0007669"/>
    <property type="project" value="UniProtKB-UniRule"/>
</dbReference>
<dbReference type="Pfam" id="PF08724">
    <property type="entry name" value="Rep_N"/>
    <property type="match status" value="1"/>
</dbReference>
<dbReference type="GO" id="GO:0019079">
    <property type="term" value="P:viral genome replication"/>
    <property type="evidence" value="ECO:0007669"/>
    <property type="project" value="InterPro"/>
</dbReference>
<dbReference type="EMBL" id="KP264971">
    <property type="protein sequence ID" value="AJE25859.1"/>
    <property type="molecule type" value="Genomic_DNA"/>
</dbReference>
<dbReference type="InterPro" id="IPR049901">
    <property type="entry name" value="PV_NS1-NUC"/>
</dbReference>
<evidence type="ECO:0000313" key="16">
    <source>
        <dbReference type="EMBL" id="AJE25859.1"/>
    </source>
</evidence>
<dbReference type="Gene3D" id="1.10.10.950">
    <property type="match status" value="1"/>
</dbReference>
<keyword evidence="3 12" id="KW-0235">DNA replication</keyword>
<keyword evidence="7 12" id="KW-0255">Endonuclease</keyword>
<evidence type="ECO:0000256" key="5">
    <source>
        <dbReference type="ARBA" id="ARBA00022723"/>
    </source>
</evidence>
<keyword evidence="9" id="KW-0067">ATP-binding</keyword>
<dbReference type="InterPro" id="IPR027417">
    <property type="entry name" value="P-loop_NTPase"/>
</dbReference>
<keyword evidence="6 12" id="KW-0547">Nucleotide-binding</keyword>
<evidence type="ECO:0000256" key="6">
    <source>
        <dbReference type="ARBA" id="ARBA00022741"/>
    </source>
</evidence>